<feature type="chain" id="PRO_5020866647" evidence="2">
    <location>
        <begin position="22"/>
        <end position="210"/>
    </location>
</feature>
<reference evidence="3 4" key="1">
    <citation type="submission" date="2019-04" db="EMBL/GenBank/DDBJ databases">
        <authorList>
            <person name="Hwang J.C."/>
        </authorList>
    </citation>
    <scope>NUCLEOTIDE SEQUENCE [LARGE SCALE GENOMIC DNA]</scope>
    <source>
        <strain evidence="3 4">IMCC35001</strain>
    </source>
</reference>
<dbReference type="InterPro" id="IPR021342">
    <property type="entry name" value="DUF2959"/>
</dbReference>
<dbReference type="PROSITE" id="PS51257">
    <property type="entry name" value="PROKAR_LIPOPROTEIN"/>
    <property type="match status" value="1"/>
</dbReference>
<comment type="caution">
    <text evidence="3">The sequence shown here is derived from an EMBL/GenBank/DDBJ whole genome shotgun (WGS) entry which is preliminary data.</text>
</comment>
<feature type="coiled-coil region" evidence="1">
    <location>
        <begin position="31"/>
        <end position="58"/>
    </location>
</feature>
<dbReference type="Proteomes" id="UP000305674">
    <property type="component" value="Unassembled WGS sequence"/>
</dbReference>
<feature type="signal peptide" evidence="2">
    <location>
        <begin position="1"/>
        <end position="21"/>
    </location>
</feature>
<keyword evidence="1" id="KW-0175">Coiled coil</keyword>
<gene>
    <name evidence="3" type="ORF">FCL40_14585</name>
</gene>
<name>A0A4U1BBJ1_9GAMM</name>
<sequence length="210" mass="23980">MRFVVLTLALLLTGCQSAYYAAAEQVGYHKREILTDRVESAQESQQEAQKQFSSALEQLKTLVDFDGGDLESVYDQVRDEYLASEKAADQVSQRIDAIDHVAGAMFDEWQDELEQYSSASLRRTSEKQLQSTRRQYDKMLRSMRRAEEKMVPVLARLKDNELYLKHNLNARAVTAIGSEFGSLKREIQSLITEMNRAIAESDQFIQTLGQ</sequence>
<keyword evidence="4" id="KW-1185">Reference proteome</keyword>
<organism evidence="3 4">
    <name type="scientific">Ferrimonas sediminicola</name>
    <dbReference type="NCBI Taxonomy" id="2569538"/>
    <lineage>
        <taxon>Bacteria</taxon>
        <taxon>Pseudomonadati</taxon>
        <taxon>Pseudomonadota</taxon>
        <taxon>Gammaproteobacteria</taxon>
        <taxon>Alteromonadales</taxon>
        <taxon>Ferrimonadaceae</taxon>
        <taxon>Ferrimonas</taxon>
    </lineage>
</organism>
<evidence type="ECO:0000256" key="1">
    <source>
        <dbReference type="SAM" id="Coils"/>
    </source>
</evidence>
<dbReference type="Pfam" id="PF11172">
    <property type="entry name" value="DUF2959"/>
    <property type="match status" value="1"/>
</dbReference>
<evidence type="ECO:0000313" key="3">
    <source>
        <dbReference type="EMBL" id="TKB47964.1"/>
    </source>
</evidence>
<dbReference type="Gene3D" id="1.20.5.300">
    <property type="match status" value="1"/>
</dbReference>
<dbReference type="RefSeq" id="WP_136854035.1">
    <property type="nucleotide sequence ID" value="NZ_SWCI01000011.1"/>
</dbReference>
<evidence type="ECO:0000256" key="2">
    <source>
        <dbReference type="SAM" id="SignalP"/>
    </source>
</evidence>
<evidence type="ECO:0000313" key="4">
    <source>
        <dbReference type="Proteomes" id="UP000305674"/>
    </source>
</evidence>
<dbReference type="AlphaFoldDB" id="A0A4U1BBJ1"/>
<protein>
    <submittedName>
        <fullName evidence="3">DUF2959 domain-containing protein</fullName>
    </submittedName>
</protein>
<keyword evidence="2" id="KW-0732">Signal</keyword>
<dbReference type="EMBL" id="SWCI01000011">
    <property type="protein sequence ID" value="TKB47964.1"/>
    <property type="molecule type" value="Genomic_DNA"/>
</dbReference>
<proteinExistence type="predicted"/>
<accession>A0A4U1BBJ1</accession>
<dbReference type="OrthoDB" id="9780401at2"/>